<dbReference type="EMBL" id="CAJPEV010001235">
    <property type="protein sequence ID" value="CAG0891531.1"/>
    <property type="molecule type" value="Genomic_DNA"/>
</dbReference>
<dbReference type="Proteomes" id="UP000677054">
    <property type="component" value="Unassembled WGS sequence"/>
</dbReference>
<gene>
    <name evidence="1" type="ORF">DSTB1V02_LOCUS6623</name>
</gene>
<accession>A0A7R8XGD3</accession>
<proteinExistence type="predicted"/>
<name>A0A7R8XGD3_9CRUS</name>
<organism evidence="1">
    <name type="scientific">Darwinula stevensoni</name>
    <dbReference type="NCBI Taxonomy" id="69355"/>
    <lineage>
        <taxon>Eukaryota</taxon>
        <taxon>Metazoa</taxon>
        <taxon>Ecdysozoa</taxon>
        <taxon>Arthropoda</taxon>
        <taxon>Crustacea</taxon>
        <taxon>Oligostraca</taxon>
        <taxon>Ostracoda</taxon>
        <taxon>Podocopa</taxon>
        <taxon>Podocopida</taxon>
        <taxon>Darwinulocopina</taxon>
        <taxon>Darwinuloidea</taxon>
        <taxon>Darwinulidae</taxon>
        <taxon>Darwinula</taxon>
    </lineage>
</organism>
<sequence length="179" mass="19872">MHNTIETTPCITSKRLFPGESFDVRDNLSPDTGSLAIQACRYHLTCPQDMTMSCPEILLPSSQGCRNADFIVNGNRLCGRESHLRNAVNVGRTVNALLYSDGSTRSSLGIQCKITCGCDQFGYRDKFLFFSAKDGRIFVMVSDSIGDKTGNRLRMKGGDHKEYPAIKTAKLHCEPRNIE</sequence>
<evidence type="ECO:0000313" key="1">
    <source>
        <dbReference type="EMBL" id="CAD7246777.1"/>
    </source>
</evidence>
<reference evidence="1" key="1">
    <citation type="submission" date="2020-11" db="EMBL/GenBank/DDBJ databases">
        <authorList>
            <person name="Tran Van P."/>
        </authorList>
    </citation>
    <scope>NUCLEOTIDE SEQUENCE</scope>
</reference>
<keyword evidence="2" id="KW-1185">Reference proteome</keyword>
<evidence type="ECO:0000313" key="2">
    <source>
        <dbReference type="Proteomes" id="UP000677054"/>
    </source>
</evidence>
<dbReference type="EMBL" id="LR900752">
    <property type="protein sequence ID" value="CAD7246777.1"/>
    <property type="molecule type" value="Genomic_DNA"/>
</dbReference>
<dbReference type="AlphaFoldDB" id="A0A7R8XGD3"/>
<feature type="non-terminal residue" evidence="1">
    <location>
        <position position="179"/>
    </location>
</feature>
<protein>
    <submittedName>
        <fullName evidence="1">Uncharacterized protein</fullName>
    </submittedName>
</protein>